<dbReference type="InterPro" id="IPR057952">
    <property type="entry name" value="Rv2743c-like"/>
</dbReference>
<reference evidence="2" key="1">
    <citation type="submission" date="2021-02" db="EMBL/GenBank/DDBJ databases">
        <title>Natronoglycomyces albus gen. nov., sp. nov, a haloalkaliphilic actinobacterium from a soda solonchak soil.</title>
        <authorList>
            <person name="Sorokin D.Y."/>
            <person name="Khijniak T.V."/>
            <person name="Zakharycheva A.P."/>
            <person name="Boueva O.V."/>
            <person name="Ariskina E.V."/>
            <person name="Hahnke R.L."/>
            <person name="Bunk B."/>
            <person name="Sproer C."/>
            <person name="Schumann P."/>
            <person name="Evtushenko L.I."/>
            <person name="Kublanov I.V."/>
        </authorList>
    </citation>
    <scope>NUCLEOTIDE SEQUENCE</scope>
    <source>
        <strain evidence="2">DSM 106290</strain>
    </source>
</reference>
<gene>
    <name evidence="2" type="ORF">JQS30_10865</name>
</gene>
<dbReference type="Proteomes" id="UP000662939">
    <property type="component" value="Chromosome"/>
</dbReference>
<dbReference type="KEGG" id="nav:JQS30_10865"/>
<dbReference type="Pfam" id="PF25587">
    <property type="entry name" value="Rv2743c"/>
    <property type="match status" value="1"/>
</dbReference>
<protein>
    <submittedName>
        <fullName evidence="2">Uncharacterized protein</fullName>
    </submittedName>
</protein>
<keyword evidence="3" id="KW-1185">Reference proteome</keyword>
<name>A0A895XPU4_9ACTN</name>
<sequence>MESTERQVATRRLHRSLSAAKSWTVFTGIFTACGAFFIPYSGVTATDGVWVGLVGLSGTMALIRWGDYRRTSKAMPHIRDSLALYGPAGIREEARTWKSELAGTMRVARERKHYRGSLAWKPYQRLVAATETAEGLAKQLDPSESASKVLQSVSDTGPALRELAERIRGLEKTMAVAPAEQKKRLKLSRQTLLNRLESGVSAYEEMVVAAGECLSEQRGLADALETVGEDPTLNRLSDAALQLRAEADAAGQMRGSLEAPSGPGGQ</sequence>
<dbReference type="EMBL" id="CP070496">
    <property type="protein sequence ID" value="QSB04300.1"/>
    <property type="molecule type" value="Genomic_DNA"/>
</dbReference>
<evidence type="ECO:0000313" key="3">
    <source>
        <dbReference type="Proteomes" id="UP000662939"/>
    </source>
</evidence>
<dbReference type="AlphaFoldDB" id="A0A895XPU4"/>
<keyword evidence="1" id="KW-1133">Transmembrane helix</keyword>
<keyword evidence="1" id="KW-0472">Membrane</keyword>
<dbReference type="RefSeq" id="WP_213170298.1">
    <property type="nucleotide sequence ID" value="NZ_CP070496.1"/>
</dbReference>
<feature type="transmembrane region" description="Helical" evidence="1">
    <location>
        <begin position="48"/>
        <end position="66"/>
    </location>
</feature>
<accession>A0A895XPU4</accession>
<keyword evidence="1" id="KW-0812">Transmembrane</keyword>
<proteinExistence type="predicted"/>
<evidence type="ECO:0000313" key="2">
    <source>
        <dbReference type="EMBL" id="QSB04300.1"/>
    </source>
</evidence>
<evidence type="ECO:0000256" key="1">
    <source>
        <dbReference type="SAM" id="Phobius"/>
    </source>
</evidence>
<dbReference type="PROSITE" id="PS51257">
    <property type="entry name" value="PROKAR_LIPOPROTEIN"/>
    <property type="match status" value="1"/>
</dbReference>
<dbReference type="NCBIfam" id="NF047839">
    <property type="entry name" value="PspM_Rv2743c"/>
    <property type="match status" value="1"/>
</dbReference>
<organism evidence="2 3">
    <name type="scientific">Natronoglycomyces albus</name>
    <dbReference type="NCBI Taxonomy" id="2811108"/>
    <lineage>
        <taxon>Bacteria</taxon>
        <taxon>Bacillati</taxon>
        <taxon>Actinomycetota</taxon>
        <taxon>Actinomycetes</taxon>
        <taxon>Glycomycetales</taxon>
        <taxon>Glycomycetaceae</taxon>
        <taxon>Natronoglycomyces</taxon>
    </lineage>
</organism>
<feature type="transmembrane region" description="Helical" evidence="1">
    <location>
        <begin position="20"/>
        <end position="42"/>
    </location>
</feature>